<dbReference type="OrthoDB" id="2248780at2"/>
<dbReference type="AlphaFoldDB" id="A0A4R5NH39"/>
<protein>
    <submittedName>
        <fullName evidence="1">Uncharacterized protein</fullName>
    </submittedName>
</protein>
<dbReference type="Proteomes" id="UP000294854">
    <property type="component" value="Unassembled WGS sequence"/>
</dbReference>
<dbReference type="GO" id="GO:0003700">
    <property type="term" value="F:DNA-binding transcription factor activity"/>
    <property type="evidence" value="ECO:0007669"/>
    <property type="project" value="InterPro"/>
</dbReference>
<dbReference type="EMBL" id="PUFO01000088">
    <property type="protein sequence ID" value="TDG73254.1"/>
    <property type="molecule type" value="Genomic_DNA"/>
</dbReference>
<proteinExistence type="predicted"/>
<evidence type="ECO:0000313" key="2">
    <source>
        <dbReference type="Proteomes" id="UP000294854"/>
    </source>
</evidence>
<comment type="caution">
    <text evidence="1">The sequence shown here is derived from an EMBL/GenBank/DDBJ whole genome shotgun (WGS) entry which is preliminary data.</text>
</comment>
<dbReference type="RefSeq" id="WP_010620295.1">
    <property type="nucleotide sequence ID" value="NZ_PUFO01000088.1"/>
</dbReference>
<evidence type="ECO:0000313" key="1">
    <source>
        <dbReference type="EMBL" id="TDG73254.1"/>
    </source>
</evidence>
<gene>
    <name evidence="1" type="ORF">C5L31_002016</name>
</gene>
<dbReference type="STRING" id="1122149.FD44_GL000850"/>
<dbReference type="SUPFAM" id="SSF88946">
    <property type="entry name" value="Sigma2 domain of RNA polymerase sigma factors"/>
    <property type="match status" value="1"/>
</dbReference>
<name>A0A4R5NH39_9LACO</name>
<dbReference type="InterPro" id="IPR013324">
    <property type="entry name" value="RNA_pol_sigma_r3/r4-like"/>
</dbReference>
<dbReference type="GO" id="GO:0006352">
    <property type="term" value="P:DNA-templated transcription initiation"/>
    <property type="evidence" value="ECO:0007669"/>
    <property type="project" value="InterPro"/>
</dbReference>
<accession>A0A4R5NH39</accession>
<keyword evidence="2" id="KW-1185">Reference proteome</keyword>
<sequence length="180" mass="21390">MENNREAYEFLMTGDHEVIIYSALKRLSITKGDPRFEDFVQEAWVKFPTLYAKFPGNPVEDRKQALAYFRNALYRQFLNLLRYQKLRKDRSDGNDPEILLDEQFEEDLSQRAHLDNDLYVVKLFKDLYPIVGPGEQCYLMDAFVHELTPTEIAAKREVSRQTVYKWRRNLRTKGEGMRDL</sequence>
<reference evidence="1 2" key="1">
    <citation type="journal article" date="2019" name="Appl. Microbiol. Biotechnol.">
        <title>Uncovering carbohydrate metabolism through a genotype-phenotype association study of 56 lactic acid bacteria genomes.</title>
        <authorList>
            <person name="Buron-Moles G."/>
            <person name="Chailyan A."/>
            <person name="Dolejs I."/>
            <person name="Forster J."/>
            <person name="Miks M.H."/>
        </authorList>
    </citation>
    <scope>NUCLEOTIDE SEQUENCE [LARGE SCALE GENOMIC DNA]</scope>
    <source>
        <strain evidence="1 2">ATCC 49373</strain>
    </source>
</reference>
<dbReference type="InterPro" id="IPR013325">
    <property type="entry name" value="RNA_pol_sigma_r2"/>
</dbReference>
<organism evidence="1 2">
    <name type="scientific">Secundilactobacillus malefermentans</name>
    <dbReference type="NCBI Taxonomy" id="176292"/>
    <lineage>
        <taxon>Bacteria</taxon>
        <taxon>Bacillati</taxon>
        <taxon>Bacillota</taxon>
        <taxon>Bacilli</taxon>
        <taxon>Lactobacillales</taxon>
        <taxon>Lactobacillaceae</taxon>
        <taxon>Secundilactobacillus</taxon>
    </lineage>
</organism>
<dbReference type="SUPFAM" id="SSF88659">
    <property type="entry name" value="Sigma3 and sigma4 domains of RNA polymerase sigma factors"/>
    <property type="match status" value="1"/>
</dbReference>